<reference evidence="2" key="1">
    <citation type="submission" date="2016-10" db="EMBL/GenBank/DDBJ databases">
        <authorList>
            <person name="Varghese N."/>
            <person name="Submissions S."/>
        </authorList>
    </citation>
    <scope>NUCLEOTIDE SEQUENCE [LARGE SCALE GENOMIC DNA]</scope>
    <source>
        <strain evidence="2">DSM 19110</strain>
    </source>
</reference>
<name>A0A1H0E2Z7_9SPHI</name>
<accession>A0A1H0E2Z7</accession>
<dbReference type="Proteomes" id="UP000183200">
    <property type="component" value="Unassembled WGS sequence"/>
</dbReference>
<sequence>MSKKFIFILAIAFSFCLSCNSVSREEQRKSTRTLSFEPIKGIKYYEVKRRFSTGLSFNEMGFQQEPSWIIQFHSSDSILAYSPQKLKMQGFHLHYDHGDVYNFAKEWFRIKKISKDSLLMQRLQVTKKEIAKDIRSDVNITYYSKDYIEKTLKTTAQQLQKPTRADSIYIRQLSERSNRNPDNRDSAFAGRQPVSFTSLSDMISVEKLNTVDKLNGKTEAYDYLFPRYSINITKAYQDFGYDFSVIVDASGKMYLGTFRSPLPENYEPRKKTLEAIINVYLQNLLKVSPGKTLGIPHSSEINLSVSGRKATK</sequence>
<dbReference type="STRING" id="430522.BFS30_05285"/>
<dbReference type="EMBL" id="FNGY01000009">
    <property type="protein sequence ID" value="SDN76827.1"/>
    <property type="molecule type" value="Genomic_DNA"/>
</dbReference>
<evidence type="ECO:0000313" key="2">
    <source>
        <dbReference type="Proteomes" id="UP000183200"/>
    </source>
</evidence>
<dbReference type="RefSeq" id="WP_074611414.1">
    <property type="nucleotide sequence ID" value="NZ_FNGY01000009.1"/>
</dbReference>
<dbReference type="AlphaFoldDB" id="A0A1H0E2Z7"/>
<dbReference type="OrthoDB" id="787262at2"/>
<proteinExistence type="predicted"/>
<keyword evidence="2" id="KW-1185">Reference proteome</keyword>
<protein>
    <submittedName>
        <fullName evidence="1">Uncharacterized protein</fullName>
    </submittedName>
</protein>
<organism evidence="1 2">
    <name type="scientific">Pedobacter steynii</name>
    <dbReference type="NCBI Taxonomy" id="430522"/>
    <lineage>
        <taxon>Bacteria</taxon>
        <taxon>Pseudomonadati</taxon>
        <taxon>Bacteroidota</taxon>
        <taxon>Sphingobacteriia</taxon>
        <taxon>Sphingobacteriales</taxon>
        <taxon>Sphingobacteriaceae</taxon>
        <taxon>Pedobacter</taxon>
    </lineage>
</organism>
<gene>
    <name evidence="1" type="ORF">SAMN05421820_109175</name>
</gene>
<evidence type="ECO:0000313" key="1">
    <source>
        <dbReference type="EMBL" id="SDN76827.1"/>
    </source>
</evidence>